<comment type="caution">
    <text evidence="1">The sequence shown here is derived from an EMBL/GenBank/DDBJ whole genome shotgun (WGS) entry which is preliminary data.</text>
</comment>
<keyword evidence="2" id="KW-1185">Reference proteome</keyword>
<dbReference type="EMBL" id="BMXN01000005">
    <property type="protein sequence ID" value="GGW22920.1"/>
    <property type="molecule type" value="Genomic_DNA"/>
</dbReference>
<gene>
    <name evidence="1" type="ORF">GCM10007157_12560</name>
</gene>
<dbReference type="AlphaFoldDB" id="A0A8H9I2H0"/>
<protein>
    <submittedName>
        <fullName evidence="1">ABC transporter permease</fullName>
    </submittedName>
</protein>
<name>A0A8H9I2H0_9GAMM</name>
<evidence type="ECO:0000313" key="2">
    <source>
        <dbReference type="Proteomes" id="UP000623776"/>
    </source>
</evidence>
<evidence type="ECO:0000313" key="1">
    <source>
        <dbReference type="EMBL" id="GGW22920.1"/>
    </source>
</evidence>
<dbReference type="InterPro" id="IPR011664">
    <property type="entry name" value="Abi_system_AbiD/AbiF-like"/>
</dbReference>
<reference evidence="2" key="1">
    <citation type="journal article" date="2019" name="Int. J. Syst. Evol. Microbiol.">
        <title>The Global Catalogue of Microorganisms (GCM) 10K type strain sequencing project: providing services to taxonomists for standard genome sequencing and annotation.</title>
        <authorList>
            <consortium name="The Broad Institute Genomics Platform"/>
            <consortium name="The Broad Institute Genome Sequencing Center for Infectious Disease"/>
            <person name="Wu L."/>
            <person name="Ma J."/>
        </authorList>
    </citation>
    <scope>NUCLEOTIDE SEQUENCE [LARGE SCALE GENOMIC DNA]</scope>
    <source>
        <strain evidence="2">KCTC 22154</strain>
    </source>
</reference>
<proteinExistence type="predicted"/>
<sequence>MLKPGGYYFGASKMYYDKPPIPIEQQVSLLRKRGMNVPDTARAEHYLTHIGYYRLSAFWLPFEEPNALADVGRTHRFVAGTSFDDVLQHYIFDRELRLICLEALERVEVSLRSLWVNAFALQKGPHAYLDAQYFHCPYKHAKQVARAANDLQDNEEAFVKHYRQKYRGAGLPPIWIMAETLTFGALSQWVELTMPTEIKKVVIQQLDLPTIEIAQGIFHNLSQLRNVCAHHARLWNRRFSKKYPHIRRMPLLLHPETPDEQARYIYNHFVMLGHLMVVINPGTSWPRRLYSLLEKQTEATHIAMHLPDHWRTALAATGPKGSFK</sequence>
<organism evidence="1 2">
    <name type="scientific">Vreelandella hamiltonii</name>
    <dbReference type="NCBI Taxonomy" id="502829"/>
    <lineage>
        <taxon>Bacteria</taxon>
        <taxon>Pseudomonadati</taxon>
        <taxon>Pseudomonadota</taxon>
        <taxon>Gammaproteobacteria</taxon>
        <taxon>Oceanospirillales</taxon>
        <taxon>Halomonadaceae</taxon>
        <taxon>Vreelandella</taxon>
    </lineage>
</organism>
<dbReference type="Proteomes" id="UP000623776">
    <property type="component" value="Unassembled WGS sequence"/>
</dbReference>
<accession>A0A8H9I2H0</accession>
<dbReference type="Pfam" id="PF07751">
    <property type="entry name" value="Abi_2"/>
    <property type="match status" value="1"/>
</dbReference>